<dbReference type="EC" id="6.5.1.2" evidence="2 15"/>
<keyword evidence="6 15" id="KW-0479">Metal-binding</keyword>
<comment type="catalytic activity">
    <reaction evidence="13 15 16">
        <text>NAD(+) + (deoxyribonucleotide)n-3'-hydroxyl + 5'-phospho-(deoxyribonucleotide)m = (deoxyribonucleotide)n+m + AMP + beta-nicotinamide D-nucleotide.</text>
        <dbReference type="EC" id="6.5.1.2"/>
    </reaction>
</comment>
<evidence type="ECO:0000256" key="8">
    <source>
        <dbReference type="ARBA" id="ARBA00022833"/>
    </source>
</evidence>
<keyword evidence="12 15" id="KW-0464">Manganese</keyword>
<dbReference type="InterPro" id="IPR004149">
    <property type="entry name" value="Znf_DNAligase_C4"/>
</dbReference>
<dbReference type="SUPFAM" id="SSF50249">
    <property type="entry name" value="Nucleic acid-binding proteins"/>
    <property type="match status" value="1"/>
</dbReference>
<proteinExistence type="inferred from homology"/>
<evidence type="ECO:0000256" key="2">
    <source>
        <dbReference type="ARBA" id="ARBA00012722"/>
    </source>
</evidence>
<dbReference type="PROSITE" id="PS01056">
    <property type="entry name" value="DNA_LIGASE_N2"/>
    <property type="match status" value="1"/>
</dbReference>
<dbReference type="FunFam" id="1.10.150.20:FF:000006">
    <property type="entry name" value="DNA ligase"/>
    <property type="match status" value="1"/>
</dbReference>
<dbReference type="CDD" id="cd00114">
    <property type="entry name" value="LIGANc"/>
    <property type="match status" value="1"/>
</dbReference>
<feature type="active site" description="N6-AMP-lysine intermediate" evidence="15">
    <location>
        <position position="124"/>
    </location>
</feature>
<dbReference type="NCBIfam" id="NF005932">
    <property type="entry name" value="PRK07956.1"/>
    <property type="match status" value="1"/>
</dbReference>
<evidence type="ECO:0000256" key="15">
    <source>
        <dbReference type="HAMAP-Rule" id="MF_01588"/>
    </source>
</evidence>
<feature type="binding site" evidence="15">
    <location>
        <begin position="92"/>
        <end position="93"/>
    </location>
    <ligand>
        <name>NAD(+)</name>
        <dbReference type="ChEBI" id="CHEBI:57540"/>
    </ligand>
</feature>
<feature type="binding site" evidence="15">
    <location>
        <position position="416"/>
    </location>
    <ligand>
        <name>Zn(2+)</name>
        <dbReference type="ChEBI" id="CHEBI:29105"/>
    </ligand>
</feature>
<dbReference type="PATRIC" id="fig|913848.6.peg.396"/>
<evidence type="ECO:0000313" key="18">
    <source>
        <dbReference type="EMBL" id="KRK18532.1"/>
    </source>
</evidence>
<dbReference type="InterPro" id="IPR004150">
    <property type="entry name" value="NAD_DNA_ligase_OB"/>
</dbReference>
<keyword evidence="5 15" id="KW-0235">DNA replication</keyword>
<keyword evidence="7 15" id="KW-0227">DNA damage</keyword>
<name>A0A0R1FGJ1_9LACO</name>
<dbReference type="PIRSF" id="PIRSF001604">
    <property type="entry name" value="LigA"/>
    <property type="match status" value="1"/>
</dbReference>
<dbReference type="Gene3D" id="6.20.10.30">
    <property type="match status" value="1"/>
</dbReference>
<dbReference type="InterPro" id="IPR012340">
    <property type="entry name" value="NA-bd_OB-fold"/>
</dbReference>
<evidence type="ECO:0000256" key="7">
    <source>
        <dbReference type="ARBA" id="ARBA00022763"/>
    </source>
</evidence>
<evidence type="ECO:0000256" key="1">
    <source>
        <dbReference type="ARBA" id="ARBA00004067"/>
    </source>
</evidence>
<dbReference type="PANTHER" id="PTHR23389:SF9">
    <property type="entry name" value="DNA LIGASE"/>
    <property type="match status" value="1"/>
</dbReference>
<feature type="binding site" evidence="15">
    <location>
        <position position="145"/>
    </location>
    <ligand>
        <name>NAD(+)</name>
        <dbReference type="ChEBI" id="CHEBI:57540"/>
    </ligand>
</feature>
<dbReference type="InterPro" id="IPR001357">
    <property type="entry name" value="BRCT_dom"/>
</dbReference>
<reference evidence="18 19" key="1">
    <citation type="journal article" date="2015" name="Genome Announc.">
        <title>Expanding the biotechnology potential of lactobacilli through comparative genomics of 213 strains and associated genera.</title>
        <authorList>
            <person name="Sun Z."/>
            <person name="Harris H.M."/>
            <person name="McCann A."/>
            <person name="Guo C."/>
            <person name="Argimon S."/>
            <person name="Zhang W."/>
            <person name="Yang X."/>
            <person name="Jeffery I.B."/>
            <person name="Cooney J.C."/>
            <person name="Kagawa T.F."/>
            <person name="Liu W."/>
            <person name="Song Y."/>
            <person name="Salvetti E."/>
            <person name="Wrobel A."/>
            <person name="Rasinkangas P."/>
            <person name="Parkhill J."/>
            <person name="Rea M.C."/>
            <person name="O'Sullivan O."/>
            <person name="Ritari J."/>
            <person name="Douillard F.P."/>
            <person name="Paul Ross R."/>
            <person name="Yang R."/>
            <person name="Briner A.E."/>
            <person name="Felis G.E."/>
            <person name="de Vos W.M."/>
            <person name="Barrangou R."/>
            <person name="Klaenhammer T.R."/>
            <person name="Caufield P.W."/>
            <person name="Cui Y."/>
            <person name="Zhang H."/>
            <person name="O'Toole P.W."/>
        </authorList>
    </citation>
    <scope>NUCLEOTIDE SEQUENCE [LARGE SCALE GENOMIC DNA]</scope>
    <source>
        <strain evidence="18 19">DSM 20001</strain>
    </source>
</reference>
<evidence type="ECO:0000313" key="19">
    <source>
        <dbReference type="Proteomes" id="UP000051181"/>
    </source>
</evidence>
<comment type="caution">
    <text evidence="18">The sequence shown here is derived from an EMBL/GenBank/DDBJ whole genome shotgun (WGS) entry which is preliminary data.</text>
</comment>
<dbReference type="SMART" id="SM00292">
    <property type="entry name" value="BRCT"/>
    <property type="match status" value="1"/>
</dbReference>
<comment type="cofactor">
    <cofactor evidence="15">
        <name>Mg(2+)</name>
        <dbReference type="ChEBI" id="CHEBI:18420"/>
    </cofactor>
    <cofactor evidence="15">
        <name>Mn(2+)</name>
        <dbReference type="ChEBI" id="CHEBI:29035"/>
    </cofactor>
</comment>
<dbReference type="eggNOG" id="COG0272">
    <property type="taxonomic scope" value="Bacteria"/>
</dbReference>
<dbReference type="FunFam" id="3.30.470.30:FF:000001">
    <property type="entry name" value="DNA ligase"/>
    <property type="match status" value="1"/>
</dbReference>
<dbReference type="RefSeq" id="WP_010010827.1">
    <property type="nucleotide sequence ID" value="NZ_AZCN01000013.1"/>
</dbReference>
<evidence type="ECO:0000256" key="12">
    <source>
        <dbReference type="ARBA" id="ARBA00023211"/>
    </source>
</evidence>
<dbReference type="HAMAP" id="MF_01588">
    <property type="entry name" value="DNA_ligase_A"/>
    <property type="match status" value="1"/>
</dbReference>
<dbReference type="PROSITE" id="PS50172">
    <property type="entry name" value="BRCT"/>
    <property type="match status" value="1"/>
</dbReference>
<dbReference type="InterPro" id="IPR013839">
    <property type="entry name" value="DNAligase_adenylation"/>
</dbReference>
<keyword evidence="4 15" id="KW-0436">Ligase</keyword>
<keyword evidence="11 15" id="KW-0234">DNA repair</keyword>
<protein>
    <recommendedName>
        <fullName evidence="3 15">DNA ligase</fullName>
        <ecNumber evidence="2 15">6.5.1.2</ecNumber>
    </recommendedName>
    <alternativeName>
        <fullName evidence="15">Polydeoxyribonucleotide synthase [NAD(+)]</fullName>
    </alternativeName>
</protein>
<sequence length="678" mass="74240">MALEKPIEQYSEQEASAAALALRNLLDQWSQAYYTADQPLVEDNVYDENYRDLETLEKAFPAIVTSDSPTQQVGGQVLPGFTKVTHEQPMLSMGDVFSLAELANFDQRLRKNVTTDFDYSVELKIDGLAISLVYEDGVFVRGATRGNGTIGEDITQNLKTIKSIPRKLTEPLSIEVRGECYMPRVSFAKLNERREADGLATFANPRNAAAGSLRQLDSRVTAARNLSTWIYTLTDYAALNVTTQAEALARLSELGFAVNPTTKTCQTLPEIEAFIAEYQAQRNQLDYDIDGVVLKVNSLALQAELGNTVKVPRWEIAYKFPPEEAQTVINEIEWTVGRTGVVTPTAVMDPVQLAGTTVARATLHNGDMIQEKDIRLHDTVLIHKAGDIIPEVSAVLTDKRGADSQPYVIPTHCPSCDSPLVHLEDEVALRCINPKCPAQIKEQLTHFASRNAMNIDGLGPQIVQQLFERELVADVADLYQLTLEQLLTLDKFKEKSANNLLQAIERSKANSLERLLTGLGIRHVGAKMARSLAEHFGDMASLQASSAEAIEAIATSGTIIANSVRTYFDAPEVPKLIEQLAAAGVNMRYLGPAPASVNETPFTGKTIVLTGTLERHKRADLTNTLTDLGAKVTGSVSKKTDIVVAGTDPGSKYTKAQKLGITIWDEATLEQNLQDLAD</sequence>
<dbReference type="GeneID" id="65918080"/>
<dbReference type="EMBL" id="AZCN01000013">
    <property type="protein sequence ID" value="KRK18532.1"/>
    <property type="molecule type" value="Genomic_DNA"/>
</dbReference>
<dbReference type="SUPFAM" id="SSF56091">
    <property type="entry name" value="DNA ligase/mRNA capping enzyme, catalytic domain"/>
    <property type="match status" value="1"/>
</dbReference>
<evidence type="ECO:0000256" key="16">
    <source>
        <dbReference type="RuleBase" id="RU000618"/>
    </source>
</evidence>
<dbReference type="GO" id="GO:0046872">
    <property type="term" value="F:metal ion binding"/>
    <property type="evidence" value="ECO:0007669"/>
    <property type="project" value="UniProtKB-KW"/>
</dbReference>
<dbReference type="Pfam" id="PF01653">
    <property type="entry name" value="DNA_ligase_aden"/>
    <property type="match status" value="1"/>
</dbReference>
<dbReference type="PANTHER" id="PTHR23389">
    <property type="entry name" value="CHROMOSOME TRANSMISSION FIDELITY FACTOR 18"/>
    <property type="match status" value="1"/>
</dbReference>
<gene>
    <name evidence="15" type="primary">ligA</name>
    <name evidence="18" type="ORF">FD22_GL000391</name>
</gene>
<dbReference type="GO" id="GO:0006260">
    <property type="term" value="P:DNA replication"/>
    <property type="evidence" value="ECO:0007669"/>
    <property type="project" value="UniProtKB-KW"/>
</dbReference>
<dbReference type="InterPro" id="IPR001679">
    <property type="entry name" value="DNA_ligase"/>
</dbReference>
<evidence type="ECO:0000256" key="14">
    <source>
        <dbReference type="ARBA" id="ARBA00060881"/>
    </source>
</evidence>
<feature type="binding site" evidence="15">
    <location>
        <position position="122"/>
    </location>
    <ligand>
        <name>NAD(+)</name>
        <dbReference type="ChEBI" id="CHEBI:57540"/>
    </ligand>
</feature>
<dbReference type="GO" id="GO:0003911">
    <property type="term" value="F:DNA ligase (NAD+) activity"/>
    <property type="evidence" value="ECO:0007669"/>
    <property type="project" value="UniProtKB-UniRule"/>
</dbReference>
<dbReference type="SUPFAM" id="SSF47781">
    <property type="entry name" value="RuvA domain 2-like"/>
    <property type="match status" value="1"/>
</dbReference>
<evidence type="ECO:0000256" key="9">
    <source>
        <dbReference type="ARBA" id="ARBA00022842"/>
    </source>
</evidence>
<feature type="binding site" evidence="15">
    <location>
        <position position="413"/>
    </location>
    <ligand>
        <name>Zn(2+)</name>
        <dbReference type="ChEBI" id="CHEBI:29105"/>
    </ligand>
</feature>
<feature type="binding site" evidence="15">
    <location>
        <position position="436"/>
    </location>
    <ligand>
        <name>Zn(2+)</name>
        <dbReference type="ChEBI" id="CHEBI:29105"/>
    </ligand>
</feature>
<comment type="similarity">
    <text evidence="14 15">Belongs to the NAD-dependent DNA ligase family. LigA subfamily.</text>
</comment>
<dbReference type="Proteomes" id="UP000051181">
    <property type="component" value="Unassembled WGS sequence"/>
</dbReference>
<organism evidence="18 19">
    <name type="scientific">Loigolactobacillus coryniformis subsp. coryniformis KCTC 3167 = DSM 20001</name>
    <dbReference type="NCBI Taxonomy" id="913848"/>
    <lineage>
        <taxon>Bacteria</taxon>
        <taxon>Bacillati</taxon>
        <taxon>Bacillota</taxon>
        <taxon>Bacilli</taxon>
        <taxon>Lactobacillales</taxon>
        <taxon>Lactobacillaceae</taxon>
        <taxon>Loigolactobacillus</taxon>
    </lineage>
</organism>
<evidence type="ECO:0000256" key="6">
    <source>
        <dbReference type="ARBA" id="ARBA00022723"/>
    </source>
</evidence>
<dbReference type="GO" id="GO:0005829">
    <property type="term" value="C:cytosol"/>
    <property type="evidence" value="ECO:0007669"/>
    <property type="project" value="TreeGrafter"/>
</dbReference>
<dbReference type="InterPro" id="IPR003583">
    <property type="entry name" value="Hlx-hairpin-Hlx_DNA-bd_motif"/>
</dbReference>
<evidence type="ECO:0000256" key="10">
    <source>
        <dbReference type="ARBA" id="ARBA00023027"/>
    </source>
</evidence>
<dbReference type="Pfam" id="PF00533">
    <property type="entry name" value="BRCT"/>
    <property type="match status" value="1"/>
</dbReference>
<evidence type="ECO:0000259" key="17">
    <source>
        <dbReference type="PROSITE" id="PS50172"/>
    </source>
</evidence>
<comment type="function">
    <text evidence="1 15">DNA ligase that catalyzes the formation of phosphodiester linkages between 5'-phosphoryl and 3'-hydroxyl groups in double-stranded DNA using NAD as a coenzyme and as the energy source for the reaction. It is essential for DNA replication and repair of damaged DNA.</text>
</comment>
<feature type="binding site" evidence="15">
    <location>
        <position position="179"/>
    </location>
    <ligand>
        <name>NAD(+)</name>
        <dbReference type="ChEBI" id="CHEBI:57540"/>
    </ligand>
</feature>
<dbReference type="NCBIfam" id="TIGR00575">
    <property type="entry name" value="dnlj"/>
    <property type="match status" value="1"/>
</dbReference>
<dbReference type="InterPro" id="IPR033136">
    <property type="entry name" value="DNA_ligase_CS"/>
</dbReference>
<accession>A0A0R1FGJ1</accession>
<evidence type="ECO:0000256" key="11">
    <source>
        <dbReference type="ARBA" id="ARBA00023204"/>
    </source>
</evidence>
<dbReference type="Gene3D" id="1.10.287.610">
    <property type="entry name" value="Helix hairpin bin"/>
    <property type="match status" value="1"/>
</dbReference>
<dbReference type="GO" id="GO:0006281">
    <property type="term" value="P:DNA repair"/>
    <property type="evidence" value="ECO:0007669"/>
    <property type="project" value="UniProtKB-KW"/>
</dbReference>
<dbReference type="Pfam" id="PF12826">
    <property type="entry name" value="HHH_2"/>
    <property type="match status" value="1"/>
</dbReference>
<dbReference type="Gene3D" id="3.30.470.30">
    <property type="entry name" value="DNA ligase/mRNA capping enzyme"/>
    <property type="match status" value="1"/>
</dbReference>
<dbReference type="Pfam" id="PF03120">
    <property type="entry name" value="OB_DNA_ligase"/>
    <property type="match status" value="1"/>
</dbReference>
<dbReference type="InterPro" id="IPR010994">
    <property type="entry name" value="RuvA_2-like"/>
</dbReference>
<evidence type="ECO:0000256" key="4">
    <source>
        <dbReference type="ARBA" id="ARBA00022598"/>
    </source>
</evidence>
<dbReference type="GO" id="GO:0003677">
    <property type="term" value="F:DNA binding"/>
    <property type="evidence" value="ECO:0007669"/>
    <property type="project" value="InterPro"/>
</dbReference>
<evidence type="ECO:0000256" key="13">
    <source>
        <dbReference type="ARBA" id="ARBA00034005"/>
    </source>
</evidence>
<feature type="binding site" evidence="15">
    <location>
        <position position="295"/>
    </location>
    <ligand>
        <name>NAD(+)</name>
        <dbReference type="ChEBI" id="CHEBI:57540"/>
    </ligand>
</feature>
<feature type="binding site" evidence="15">
    <location>
        <position position="319"/>
    </location>
    <ligand>
        <name>NAD(+)</name>
        <dbReference type="ChEBI" id="CHEBI:57540"/>
    </ligand>
</feature>
<dbReference type="PROSITE" id="PS01055">
    <property type="entry name" value="DNA_LIGASE_N1"/>
    <property type="match status" value="1"/>
</dbReference>
<dbReference type="InterPro" id="IPR013840">
    <property type="entry name" value="DNAligase_N"/>
</dbReference>
<dbReference type="SUPFAM" id="SSF52113">
    <property type="entry name" value="BRCT domain"/>
    <property type="match status" value="1"/>
</dbReference>
<dbReference type="SMART" id="SM00532">
    <property type="entry name" value="LIGANc"/>
    <property type="match status" value="1"/>
</dbReference>
<dbReference type="CDD" id="cd17748">
    <property type="entry name" value="BRCT_DNA_ligase_like"/>
    <property type="match status" value="1"/>
</dbReference>
<dbReference type="InterPro" id="IPR036420">
    <property type="entry name" value="BRCT_dom_sf"/>
</dbReference>
<keyword evidence="10 15" id="KW-0520">NAD</keyword>
<keyword evidence="8 15" id="KW-0862">Zinc</keyword>
<evidence type="ECO:0000256" key="3">
    <source>
        <dbReference type="ARBA" id="ARBA00013308"/>
    </source>
</evidence>
<dbReference type="FunFam" id="2.40.50.140:FF:000012">
    <property type="entry name" value="DNA ligase"/>
    <property type="match status" value="1"/>
</dbReference>
<dbReference type="AlphaFoldDB" id="A0A0R1FGJ1"/>
<feature type="binding site" evidence="15">
    <location>
        <position position="431"/>
    </location>
    <ligand>
        <name>Zn(2+)</name>
        <dbReference type="ChEBI" id="CHEBI:29105"/>
    </ligand>
</feature>
<dbReference type="Pfam" id="PF03119">
    <property type="entry name" value="DNA_ligase_ZBD"/>
    <property type="match status" value="1"/>
</dbReference>
<dbReference type="Pfam" id="PF14520">
    <property type="entry name" value="HHH_5"/>
    <property type="match status" value="1"/>
</dbReference>
<dbReference type="Gene3D" id="2.40.50.140">
    <property type="entry name" value="Nucleic acid-binding proteins"/>
    <property type="match status" value="1"/>
</dbReference>
<feature type="binding site" evidence="15">
    <location>
        <begin position="43"/>
        <end position="47"/>
    </location>
    <ligand>
        <name>NAD(+)</name>
        <dbReference type="ChEBI" id="CHEBI:57540"/>
    </ligand>
</feature>
<dbReference type="SMART" id="SM00278">
    <property type="entry name" value="HhH1"/>
    <property type="match status" value="3"/>
</dbReference>
<dbReference type="FunFam" id="1.10.150.20:FF:000007">
    <property type="entry name" value="DNA ligase"/>
    <property type="match status" value="1"/>
</dbReference>
<dbReference type="Gene3D" id="3.40.50.10190">
    <property type="entry name" value="BRCT domain"/>
    <property type="match status" value="1"/>
</dbReference>
<dbReference type="Gene3D" id="1.10.150.20">
    <property type="entry name" value="5' to 3' exonuclease, C-terminal subdomain"/>
    <property type="match status" value="2"/>
</dbReference>
<dbReference type="InterPro" id="IPR041663">
    <property type="entry name" value="DisA/LigA_HHH"/>
</dbReference>
<keyword evidence="9 15" id="KW-0460">Magnesium</keyword>
<evidence type="ECO:0000256" key="5">
    <source>
        <dbReference type="ARBA" id="ARBA00022705"/>
    </source>
</evidence>
<dbReference type="InterPro" id="IPR018239">
    <property type="entry name" value="DNA_ligase_AS"/>
</dbReference>
<feature type="domain" description="BRCT" evidence="17">
    <location>
        <begin position="597"/>
        <end position="663"/>
    </location>
</feature>